<comment type="cofactor">
    <cofactor evidence="1 6">
        <name>FAD</name>
        <dbReference type="ChEBI" id="CHEBI:57692"/>
    </cofactor>
</comment>
<dbReference type="InterPro" id="IPR036188">
    <property type="entry name" value="FAD/NAD-bd_sf"/>
</dbReference>
<feature type="binding site" evidence="5">
    <location>
        <position position="283"/>
    </location>
    <ligand>
        <name>FAD</name>
        <dbReference type="ChEBI" id="CHEBI:57692"/>
    </ligand>
</feature>
<protein>
    <recommendedName>
        <fullName evidence="6">Amine oxidase</fullName>
        <ecNumber evidence="6">1.4.3.-</ecNumber>
    </recommendedName>
</protein>
<name>A0AAN6MIW0_9PEZI</name>
<evidence type="ECO:0000313" key="8">
    <source>
        <dbReference type="EMBL" id="KAK3900713.1"/>
    </source>
</evidence>
<feature type="binding site" evidence="5">
    <location>
        <begin position="73"/>
        <end position="74"/>
    </location>
    <ligand>
        <name>FAD</name>
        <dbReference type="ChEBI" id="CHEBI:57692"/>
    </ligand>
</feature>
<dbReference type="SUPFAM" id="SSF51905">
    <property type="entry name" value="FAD/NAD(P)-binding domain"/>
    <property type="match status" value="1"/>
</dbReference>
<reference evidence="8" key="2">
    <citation type="submission" date="2023-05" db="EMBL/GenBank/DDBJ databases">
        <authorList>
            <consortium name="Lawrence Berkeley National Laboratory"/>
            <person name="Steindorff A."/>
            <person name="Hensen N."/>
            <person name="Bonometti L."/>
            <person name="Westerberg I."/>
            <person name="Brannstrom I.O."/>
            <person name="Guillou S."/>
            <person name="Cros-Aarteil S."/>
            <person name="Calhoun S."/>
            <person name="Haridas S."/>
            <person name="Kuo A."/>
            <person name="Mondo S."/>
            <person name="Pangilinan J."/>
            <person name="Riley R."/>
            <person name="Labutti K."/>
            <person name="Andreopoulos B."/>
            <person name="Lipzen A."/>
            <person name="Chen C."/>
            <person name="Yanf M."/>
            <person name="Daum C."/>
            <person name="Ng V."/>
            <person name="Clum A."/>
            <person name="Ohm R."/>
            <person name="Martin F."/>
            <person name="Silar P."/>
            <person name="Natvig D."/>
            <person name="Lalanne C."/>
            <person name="Gautier V."/>
            <person name="Ament-Velasquez S.L."/>
            <person name="Kruys A."/>
            <person name="Hutchinson M.I."/>
            <person name="Powell A.J."/>
            <person name="Barry K."/>
            <person name="Miller A.N."/>
            <person name="Grigoriev I.V."/>
            <person name="Debuchy R."/>
            <person name="Gladieux P."/>
            <person name="Thoren M.H."/>
            <person name="Johannesson H."/>
        </authorList>
    </citation>
    <scope>NUCLEOTIDE SEQUENCE</scope>
    <source>
        <strain evidence="8">CBS 103.79</strain>
    </source>
</reference>
<evidence type="ECO:0000256" key="2">
    <source>
        <dbReference type="ARBA" id="ARBA00005995"/>
    </source>
</evidence>
<evidence type="ECO:0000256" key="6">
    <source>
        <dbReference type="RuleBase" id="RU362067"/>
    </source>
</evidence>
<dbReference type="Gene3D" id="3.50.50.60">
    <property type="entry name" value="FAD/NAD(P)-binding domain"/>
    <property type="match status" value="2"/>
</dbReference>
<dbReference type="GO" id="GO:0097621">
    <property type="term" value="F:monoamine oxidase activity"/>
    <property type="evidence" value="ECO:0007669"/>
    <property type="project" value="UniProtKB-EC"/>
</dbReference>
<keyword evidence="6" id="KW-0285">Flavoprotein</keyword>
<dbReference type="PANTHER" id="PTHR43563:SF1">
    <property type="entry name" value="AMINE OXIDASE [FLAVIN-CONTAINING] B"/>
    <property type="match status" value="1"/>
</dbReference>
<dbReference type="Pfam" id="PF01593">
    <property type="entry name" value="Amino_oxidase"/>
    <property type="match status" value="1"/>
</dbReference>
<evidence type="ECO:0000256" key="1">
    <source>
        <dbReference type="ARBA" id="ARBA00001974"/>
    </source>
</evidence>
<accession>A0AAN6MIW0</accession>
<evidence type="ECO:0000313" key="9">
    <source>
        <dbReference type="Proteomes" id="UP001303889"/>
    </source>
</evidence>
<dbReference type="InterPro" id="IPR001613">
    <property type="entry name" value="Flavin_amine_oxidase"/>
</dbReference>
<evidence type="ECO:0000259" key="7">
    <source>
        <dbReference type="Pfam" id="PF01593"/>
    </source>
</evidence>
<evidence type="ECO:0000256" key="4">
    <source>
        <dbReference type="ARBA" id="ARBA00048448"/>
    </source>
</evidence>
<comment type="caution">
    <text evidence="8">The sequence shown here is derived from an EMBL/GenBank/DDBJ whole genome shotgun (WGS) entry which is preliminary data.</text>
</comment>
<feature type="binding site" evidence="5">
    <location>
        <position position="390"/>
    </location>
    <ligand>
        <name>substrate</name>
    </ligand>
</feature>
<proteinExistence type="inferred from homology"/>
<dbReference type="EC" id="1.4.3.-" evidence="6"/>
<comment type="catalytic activity">
    <reaction evidence="4">
        <text>a secondary aliphatic amine + O2 + H2O = a primary amine + an aldehyde + H2O2</text>
        <dbReference type="Rhea" id="RHEA:26414"/>
        <dbReference type="ChEBI" id="CHEBI:15377"/>
        <dbReference type="ChEBI" id="CHEBI:15379"/>
        <dbReference type="ChEBI" id="CHEBI:16240"/>
        <dbReference type="ChEBI" id="CHEBI:17478"/>
        <dbReference type="ChEBI" id="CHEBI:58855"/>
        <dbReference type="ChEBI" id="CHEBI:65296"/>
        <dbReference type="EC" id="1.4.3.4"/>
    </reaction>
</comment>
<dbReference type="PRINTS" id="PR00757">
    <property type="entry name" value="AMINEOXDASEF"/>
</dbReference>
<keyword evidence="9" id="KW-1185">Reference proteome</keyword>
<dbReference type="AlphaFoldDB" id="A0AAN6MIW0"/>
<dbReference type="Gene3D" id="3.90.660.10">
    <property type="match status" value="2"/>
</dbReference>
<dbReference type="EMBL" id="MU855645">
    <property type="protein sequence ID" value="KAK3900713.1"/>
    <property type="molecule type" value="Genomic_DNA"/>
</dbReference>
<keyword evidence="6" id="KW-0274">FAD</keyword>
<reference evidence="8" key="1">
    <citation type="journal article" date="2023" name="Mol. Phylogenet. Evol.">
        <title>Genome-scale phylogeny and comparative genomics of the fungal order Sordariales.</title>
        <authorList>
            <person name="Hensen N."/>
            <person name="Bonometti L."/>
            <person name="Westerberg I."/>
            <person name="Brannstrom I.O."/>
            <person name="Guillou S."/>
            <person name="Cros-Aarteil S."/>
            <person name="Calhoun S."/>
            <person name="Haridas S."/>
            <person name="Kuo A."/>
            <person name="Mondo S."/>
            <person name="Pangilinan J."/>
            <person name="Riley R."/>
            <person name="LaButti K."/>
            <person name="Andreopoulos B."/>
            <person name="Lipzen A."/>
            <person name="Chen C."/>
            <person name="Yan M."/>
            <person name="Daum C."/>
            <person name="Ng V."/>
            <person name="Clum A."/>
            <person name="Steindorff A."/>
            <person name="Ohm R.A."/>
            <person name="Martin F."/>
            <person name="Silar P."/>
            <person name="Natvig D.O."/>
            <person name="Lalanne C."/>
            <person name="Gautier V."/>
            <person name="Ament-Velasquez S.L."/>
            <person name="Kruys A."/>
            <person name="Hutchinson M.I."/>
            <person name="Powell A.J."/>
            <person name="Barry K."/>
            <person name="Miller A.N."/>
            <person name="Grigoriev I.V."/>
            <person name="Debuchy R."/>
            <person name="Gladieux P."/>
            <person name="Hiltunen Thoren M."/>
            <person name="Johannesson H."/>
        </authorList>
    </citation>
    <scope>NUCLEOTIDE SEQUENCE</scope>
    <source>
        <strain evidence="8">CBS 103.79</strain>
    </source>
</reference>
<feature type="domain" description="Amine oxidase" evidence="7">
    <location>
        <begin position="54"/>
        <end position="496"/>
    </location>
</feature>
<comment type="similarity">
    <text evidence="2 6">Belongs to the flavin monoamine oxidase family.</text>
</comment>
<sequence>MVYSKDGFTWTPSAGRREGLPTIGVVVPPTHSADPDHAAQDVVHDVIVIGAGYAGLVASRDLSTQGKKTLLLEARDRLGGRTWHATINGFNYEMGGTWIHWHMPHIYREVSLYGLHNDWIVTQNPGGKEDYFTAMTGDEQRTLTHDEEVDICGRVYEIFSNLDGDDLKHSWKYAFGTDQSPELMAKWDKLSCQDRLDQIRDQLTDEETSMLVSQLMQMGGTTLDKIGLVGALRWWALGSHTGTGLNDIALHTRLCSGQSELHRRIFEHAVSTDNLSYQFDAPVQHVEDNTSTGGLVSVTTRDGTVFRARAVICTVPINVLASVGFTPVLPADKVEAVQNSMTVNRCNKVHVDLNGPDYLSWGSLATPGKGLISAFGDHLTPADNSHLVCFGPDPDCDAGLSLDNIDGIKDALVHLLPKAKQSEAVFNRIVSHNWNKDEFANGTWYFPPPNATTKYLQILQRPHGSVYFASADWSDGWCGWIDGAVQSGAQNAHQVIQDLRKAAKGVGKKVNGVNGV</sequence>
<evidence type="ECO:0000256" key="3">
    <source>
        <dbReference type="ARBA" id="ARBA00023002"/>
    </source>
</evidence>
<keyword evidence="3 6" id="KW-0560">Oxidoreductase</keyword>
<gene>
    <name evidence="8" type="ORF">C8A05DRAFT_17015</name>
</gene>
<organism evidence="8 9">
    <name type="scientific">Staphylotrichum tortipilum</name>
    <dbReference type="NCBI Taxonomy" id="2831512"/>
    <lineage>
        <taxon>Eukaryota</taxon>
        <taxon>Fungi</taxon>
        <taxon>Dikarya</taxon>
        <taxon>Ascomycota</taxon>
        <taxon>Pezizomycotina</taxon>
        <taxon>Sordariomycetes</taxon>
        <taxon>Sordariomycetidae</taxon>
        <taxon>Sordariales</taxon>
        <taxon>Chaetomiaceae</taxon>
        <taxon>Staphylotrichum</taxon>
    </lineage>
</organism>
<evidence type="ECO:0000256" key="5">
    <source>
        <dbReference type="PIRSR" id="PIRSR601613-1"/>
    </source>
</evidence>
<dbReference type="InterPro" id="IPR050703">
    <property type="entry name" value="Flavin_MAO"/>
</dbReference>
<dbReference type="Proteomes" id="UP001303889">
    <property type="component" value="Unassembled WGS sequence"/>
</dbReference>
<dbReference type="PANTHER" id="PTHR43563">
    <property type="entry name" value="AMINE OXIDASE"/>
    <property type="match status" value="1"/>
</dbReference>
<dbReference type="InterPro" id="IPR002937">
    <property type="entry name" value="Amino_oxidase"/>
</dbReference>